<keyword evidence="4 6" id="KW-0501">Molybdenum cofactor biosynthesis</keyword>
<dbReference type="FunFam" id="3.40.980.10:FF:000001">
    <property type="entry name" value="Molybdopterin molybdenumtransferase"/>
    <property type="match status" value="1"/>
</dbReference>
<feature type="domain" description="MoaB/Mog" evidence="8">
    <location>
        <begin position="495"/>
        <end position="633"/>
    </location>
</feature>
<comment type="catalytic activity">
    <reaction evidence="5">
        <text>adenylyl-molybdopterin + molybdate = Mo-molybdopterin + AMP + H(+)</text>
        <dbReference type="Rhea" id="RHEA:35047"/>
        <dbReference type="ChEBI" id="CHEBI:15378"/>
        <dbReference type="ChEBI" id="CHEBI:36264"/>
        <dbReference type="ChEBI" id="CHEBI:62727"/>
        <dbReference type="ChEBI" id="CHEBI:71302"/>
        <dbReference type="ChEBI" id="CHEBI:456215"/>
        <dbReference type="EC" id="2.10.1.1"/>
    </reaction>
</comment>
<dbReference type="SUPFAM" id="SSF63882">
    <property type="entry name" value="MoeA N-terminal region -like"/>
    <property type="match status" value="1"/>
</dbReference>
<dbReference type="GO" id="GO:0006777">
    <property type="term" value="P:Mo-molybdopterin cofactor biosynthetic process"/>
    <property type="evidence" value="ECO:0007669"/>
    <property type="project" value="UniProtKB-UniRule"/>
</dbReference>
<dbReference type="Gene3D" id="3.90.105.10">
    <property type="entry name" value="Molybdopterin biosynthesis moea protein, domain 2"/>
    <property type="match status" value="1"/>
</dbReference>
<organism evidence="9 10">
    <name type="scientific">Alloyangia pacifica</name>
    <dbReference type="NCBI Taxonomy" id="311180"/>
    <lineage>
        <taxon>Bacteria</taxon>
        <taxon>Pseudomonadati</taxon>
        <taxon>Pseudomonadota</taxon>
        <taxon>Alphaproteobacteria</taxon>
        <taxon>Rhodobacterales</taxon>
        <taxon>Roseobacteraceae</taxon>
        <taxon>Alloyangia</taxon>
    </lineage>
</organism>
<dbReference type="CDD" id="cd00887">
    <property type="entry name" value="MoeA"/>
    <property type="match status" value="1"/>
</dbReference>
<accession>A0A1I6T5W3</accession>
<keyword evidence="6" id="KW-0479">Metal-binding</keyword>
<name>A0A1I6T5W3_9RHOB</name>
<dbReference type="Pfam" id="PF03454">
    <property type="entry name" value="MoeA_C"/>
    <property type="match status" value="1"/>
</dbReference>
<dbReference type="PANTHER" id="PTHR10192:SF5">
    <property type="entry name" value="GEPHYRIN"/>
    <property type="match status" value="1"/>
</dbReference>
<dbReference type="EMBL" id="FOZW01000005">
    <property type="protein sequence ID" value="SFS84639.1"/>
    <property type="molecule type" value="Genomic_DNA"/>
</dbReference>
<evidence type="ECO:0000256" key="6">
    <source>
        <dbReference type="RuleBase" id="RU365090"/>
    </source>
</evidence>
<comment type="similarity">
    <text evidence="3 6">Belongs to the MoeA family.</text>
</comment>
<dbReference type="InterPro" id="IPR036135">
    <property type="entry name" value="MoeA_linker/N_sf"/>
</dbReference>
<dbReference type="SUPFAM" id="SSF63867">
    <property type="entry name" value="MoeA C-terminal domain-like"/>
    <property type="match status" value="1"/>
</dbReference>
<dbReference type="STRING" id="311180.SAMN04488050_105337"/>
<evidence type="ECO:0000256" key="1">
    <source>
        <dbReference type="ARBA" id="ARBA00002901"/>
    </source>
</evidence>
<dbReference type="InterPro" id="IPR038987">
    <property type="entry name" value="MoeA-like"/>
</dbReference>
<evidence type="ECO:0000313" key="10">
    <source>
        <dbReference type="Proteomes" id="UP000199392"/>
    </source>
</evidence>
<dbReference type="NCBIfam" id="NF045515">
    <property type="entry name" value="Glp_gephyrin"/>
    <property type="match status" value="1"/>
</dbReference>
<dbReference type="InterPro" id="IPR001453">
    <property type="entry name" value="MoaB/Mog_dom"/>
</dbReference>
<dbReference type="PROSITE" id="PS01079">
    <property type="entry name" value="MOCF_BIOSYNTHESIS_2"/>
    <property type="match status" value="1"/>
</dbReference>
<evidence type="ECO:0000313" key="9">
    <source>
        <dbReference type="EMBL" id="SFS84639.1"/>
    </source>
</evidence>
<gene>
    <name evidence="9" type="ORF">SAMN04488050_105337</name>
</gene>
<dbReference type="Proteomes" id="UP000199392">
    <property type="component" value="Unassembled WGS sequence"/>
</dbReference>
<dbReference type="PANTHER" id="PTHR10192">
    <property type="entry name" value="MOLYBDOPTERIN BIOSYNTHESIS PROTEIN"/>
    <property type="match status" value="1"/>
</dbReference>
<dbReference type="GO" id="GO:0005829">
    <property type="term" value="C:cytosol"/>
    <property type="evidence" value="ECO:0007669"/>
    <property type="project" value="TreeGrafter"/>
</dbReference>
<sequence>MSFDTFVVVDWSGASKPSPAKPSKDAIWIGVAREKGVEASYHRTRHDAIETLAALFEAERAAGRRVVAGFDFPFAYPKEFTQALTGSSDPLRLWRALSERVEDAPDNANNRFQVAAELNDLFPGVGPFWGCPETFADPRLPTRGTQREGHGLPERRACDGTPGAQPVWKLYTTGSVGSQALLGIPRLQALRTRFGDDIAVRPFESREAPITLVELFPSLIARTVAELAEPDEIKDRAQVRILAGALRALDPQRLDAMTREGDAKEGWILGLGHEDALIAAARRAFPQPSELAMPSDPESPLLPPRLRDDCFAMPQGVAWVPVDEALAKLQGALRPVTGTTTIATARAAGRVLAEDVAAKRSNPPMPNSAVDGYGFAHATTGSGVQRLPLVAGRAAAGQPYPHAVPAGQAVRILTGAILPEGVDTVVLEEDTNTDGTTVVFDGPIKPRANTRKDGEDVAAGAPALTKGQRLRAPDLALASALGIAELPVHRTLRVGVLSTGDEIIASPELPAAPHKIWDANRPMLLSLAQGWHYEPVDLGHVGDDAEEIAERLHEGAREADVILTSGGASAGDEDHVSALLRARGTLSSWRIALKPGRPLALAMWEGVPVFGLPGNPVAALVCALVFARPALSLMSGAGWTAPQGFTVPAAFGKRKKPGRREYLRARLNAEGAAEVFGSEGSGRISGLSWADGLVELPDEEMNVTPGTPVRYIPYASFGLI</sequence>
<feature type="compositionally biased region" description="Basic and acidic residues" evidence="7">
    <location>
        <begin position="145"/>
        <end position="158"/>
    </location>
</feature>
<dbReference type="UniPathway" id="UPA00344"/>
<keyword evidence="6" id="KW-0460">Magnesium</keyword>
<dbReference type="SMART" id="SM00852">
    <property type="entry name" value="MoCF_biosynth"/>
    <property type="match status" value="1"/>
</dbReference>
<dbReference type="Gene3D" id="2.170.190.11">
    <property type="entry name" value="Molybdopterin biosynthesis moea protein, domain 3"/>
    <property type="match status" value="1"/>
</dbReference>
<evidence type="ECO:0000259" key="8">
    <source>
        <dbReference type="SMART" id="SM00852"/>
    </source>
</evidence>
<comment type="pathway">
    <text evidence="2 6">Cofactor biosynthesis; molybdopterin biosynthesis.</text>
</comment>
<keyword evidence="6 9" id="KW-0808">Transferase</keyword>
<dbReference type="EC" id="2.10.1.1" evidence="6"/>
<keyword evidence="6" id="KW-0500">Molybdenum</keyword>
<dbReference type="InterPro" id="IPR036688">
    <property type="entry name" value="MoeA_C_domain_IV_sf"/>
</dbReference>
<keyword evidence="10" id="KW-1185">Reference proteome</keyword>
<dbReference type="SUPFAM" id="SSF53218">
    <property type="entry name" value="Molybdenum cofactor biosynthesis proteins"/>
    <property type="match status" value="1"/>
</dbReference>
<comment type="cofactor">
    <cofactor evidence="6">
        <name>Mg(2+)</name>
        <dbReference type="ChEBI" id="CHEBI:18420"/>
    </cofactor>
</comment>
<protein>
    <recommendedName>
        <fullName evidence="6">Molybdopterin molybdenumtransferase</fullName>
        <ecNumber evidence="6">2.10.1.1</ecNumber>
    </recommendedName>
</protein>
<evidence type="ECO:0000256" key="5">
    <source>
        <dbReference type="ARBA" id="ARBA00047317"/>
    </source>
</evidence>
<dbReference type="Gene3D" id="3.40.980.10">
    <property type="entry name" value="MoaB/Mog-like domain"/>
    <property type="match status" value="1"/>
</dbReference>
<proteinExistence type="inferred from homology"/>
<dbReference type="InterPro" id="IPR036425">
    <property type="entry name" value="MoaB/Mog-like_dom_sf"/>
</dbReference>
<comment type="function">
    <text evidence="1 6">Catalyzes the insertion of molybdate into adenylated molybdopterin with the concomitant release of AMP.</text>
</comment>
<dbReference type="InterPro" id="IPR005110">
    <property type="entry name" value="MoeA_linker/N"/>
</dbReference>
<reference evidence="10" key="1">
    <citation type="submission" date="2016-10" db="EMBL/GenBank/DDBJ databases">
        <authorList>
            <person name="Varghese N."/>
            <person name="Submissions S."/>
        </authorList>
    </citation>
    <scope>NUCLEOTIDE SEQUENCE [LARGE SCALE GENOMIC DNA]</scope>
    <source>
        <strain evidence="10">DSM 26894</strain>
    </source>
</reference>
<dbReference type="OrthoDB" id="9804758at2"/>
<evidence type="ECO:0000256" key="2">
    <source>
        <dbReference type="ARBA" id="ARBA00005046"/>
    </source>
</evidence>
<dbReference type="AlphaFoldDB" id="A0A1I6T5W3"/>
<feature type="region of interest" description="Disordered" evidence="7">
    <location>
        <begin position="136"/>
        <end position="159"/>
    </location>
</feature>
<dbReference type="InterPro" id="IPR008284">
    <property type="entry name" value="MoCF_biosynth_CS"/>
</dbReference>
<dbReference type="GO" id="GO:0046872">
    <property type="term" value="F:metal ion binding"/>
    <property type="evidence" value="ECO:0007669"/>
    <property type="project" value="UniProtKB-UniRule"/>
</dbReference>
<dbReference type="GO" id="GO:0061599">
    <property type="term" value="F:molybdopterin molybdotransferase activity"/>
    <property type="evidence" value="ECO:0007669"/>
    <property type="project" value="UniProtKB-UniRule"/>
</dbReference>
<dbReference type="RefSeq" id="WP_092424699.1">
    <property type="nucleotide sequence ID" value="NZ_FNCL01000005.1"/>
</dbReference>
<evidence type="ECO:0000256" key="3">
    <source>
        <dbReference type="ARBA" id="ARBA00010763"/>
    </source>
</evidence>
<dbReference type="Gene3D" id="2.40.340.10">
    <property type="entry name" value="MoeA, C-terminal, domain IV"/>
    <property type="match status" value="1"/>
</dbReference>
<dbReference type="Pfam" id="PF03453">
    <property type="entry name" value="MoeA_N"/>
    <property type="match status" value="1"/>
</dbReference>
<evidence type="ECO:0000256" key="7">
    <source>
        <dbReference type="SAM" id="MobiDB-lite"/>
    </source>
</evidence>
<evidence type="ECO:0000256" key="4">
    <source>
        <dbReference type="ARBA" id="ARBA00023150"/>
    </source>
</evidence>
<dbReference type="InterPro" id="IPR005111">
    <property type="entry name" value="MoeA_C_domain_IV"/>
</dbReference>
<dbReference type="Pfam" id="PF00994">
    <property type="entry name" value="MoCF_biosynth"/>
    <property type="match status" value="1"/>
</dbReference>
<dbReference type="NCBIfam" id="TIGR00177">
    <property type="entry name" value="molyb_syn"/>
    <property type="match status" value="1"/>
</dbReference>